<feature type="compositionally biased region" description="Basic residues" evidence="1">
    <location>
        <begin position="101"/>
        <end position="115"/>
    </location>
</feature>
<feature type="region of interest" description="Disordered" evidence="1">
    <location>
        <begin position="88"/>
        <end position="124"/>
    </location>
</feature>
<evidence type="ECO:0000256" key="1">
    <source>
        <dbReference type="SAM" id="MobiDB-lite"/>
    </source>
</evidence>
<proteinExistence type="predicted"/>
<sequence>MTRNRARYLSSVLCCGALEAWPLSQYSPRPPEFGLKKSPNLIPDRKANLSRPRSVPRHPENTLNRLFFSSRRAFFCFSKSLGSALANSMKADRMDDFRSNEKRRHTRAPTQKNKRGTPTLGATE</sequence>
<dbReference type="AlphaFoldDB" id="Q3KFL4"/>
<dbReference type="HOGENOM" id="CLU_2001927_0_0_6"/>
<dbReference type="EMBL" id="CP000094">
    <property type="protein sequence ID" value="ABA73442.1"/>
    <property type="molecule type" value="Genomic_DNA"/>
</dbReference>
<dbReference type="Proteomes" id="UP000002704">
    <property type="component" value="Chromosome"/>
</dbReference>
<accession>Q3KFL4</accession>
<evidence type="ECO:0000313" key="3">
    <source>
        <dbReference type="Proteomes" id="UP000002704"/>
    </source>
</evidence>
<organism evidence="2 3">
    <name type="scientific">Pseudomonas fluorescens (strain Pf0-1)</name>
    <dbReference type="NCBI Taxonomy" id="205922"/>
    <lineage>
        <taxon>Bacteria</taxon>
        <taxon>Pseudomonadati</taxon>
        <taxon>Pseudomonadota</taxon>
        <taxon>Gammaproteobacteria</taxon>
        <taxon>Pseudomonadales</taxon>
        <taxon>Pseudomonadaceae</taxon>
        <taxon>Pseudomonas</taxon>
    </lineage>
</organism>
<reference evidence="2 3" key="1">
    <citation type="journal article" date="2009" name="Genome Biol.">
        <title>Genomic and genetic analyses of diversity and plant interactions of Pseudomonas fluorescens.</title>
        <authorList>
            <person name="Silby M.W."/>
            <person name="Cerdeno-Tarraga A.M."/>
            <person name="Vernikos G.S."/>
            <person name="Giddens S.R."/>
            <person name="Jackson R.W."/>
            <person name="Preston G.M."/>
            <person name="Zhang X.X."/>
            <person name="Moon C.D."/>
            <person name="Gehrig S.M."/>
            <person name="Godfrey S.A."/>
            <person name="Knight C.G."/>
            <person name="Malone J.G."/>
            <person name="Robinson Z."/>
            <person name="Spiers A.J."/>
            <person name="Harris S."/>
            <person name="Challis G.L."/>
            <person name="Yaxley A.M."/>
            <person name="Harris D."/>
            <person name="Seeger K."/>
            <person name="Murphy L."/>
            <person name="Rutter S."/>
            <person name="Squares R."/>
            <person name="Quail M.A."/>
            <person name="Saunders E."/>
            <person name="Mavromatis K."/>
            <person name="Brettin T.S."/>
            <person name="Bentley S.D."/>
            <person name="Hothersall J."/>
            <person name="Stephens E."/>
            <person name="Thomas C.M."/>
            <person name="Parkhill J."/>
            <person name="Levy S.B."/>
            <person name="Rainey P.B."/>
            <person name="Thomson N.R."/>
        </authorList>
    </citation>
    <scope>NUCLEOTIDE SEQUENCE [LARGE SCALE GENOMIC DNA]</scope>
    <source>
        <strain evidence="2 3">Pf0-1</strain>
    </source>
</reference>
<name>Q3KFL4_PSEPF</name>
<feature type="compositionally biased region" description="Basic and acidic residues" evidence="1">
    <location>
        <begin position="90"/>
        <end position="100"/>
    </location>
</feature>
<dbReference type="RefSeq" id="WP_011333186.1">
    <property type="nucleotide sequence ID" value="NC_007492.2"/>
</dbReference>
<feature type="region of interest" description="Disordered" evidence="1">
    <location>
        <begin position="32"/>
        <end position="60"/>
    </location>
</feature>
<gene>
    <name evidence="2" type="ordered locus">Pfl01_1699</name>
</gene>
<evidence type="ECO:0000313" key="2">
    <source>
        <dbReference type="EMBL" id="ABA73442.1"/>
    </source>
</evidence>
<protein>
    <submittedName>
        <fullName evidence="2">Uncharacterized protein</fullName>
    </submittedName>
</protein>
<dbReference type="KEGG" id="pfo:Pfl01_1699"/>